<keyword evidence="1" id="KW-0539">Nucleus</keyword>
<dbReference type="InterPro" id="IPR053178">
    <property type="entry name" value="Osmoadaptation_assoc"/>
</dbReference>
<dbReference type="InterPro" id="IPR036864">
    <property type="entry name" value="Zn2-C6_fun-type_DNA-bd_sf"/>
</dbReference>
<keyword evidence="4" id="KW-1185">Reference proteome</keyword>
<dbReference type="SUPFAM" id="SSF57701">
    <property type="entry name" value="Zn2/Cys6 DNA-binding domain"/>
    <property type="match status" value="1"/>
</dbReference>
<proteinExistence type="predicted"/>
<evidence type="ECO:0000259" key="2">
    <source>
        <dbReference type="PROSITE" id="PS50048"/>
    </source>
</evidence>
<accession>A0A6A5VJB0</accession>
<dbReference type="PROSITE" id="PS00463">
    <property type="entry name" value="ZN2_CY6_FUNGAL_1"/>
    <property type="match status" value="1"/>
</dbReference>
<sequence length="516" mass="57736">MVGVPGRSNACLTCRDRRIKCDGRKPFCARCTRNQLTCRGYERPRIFVNQFLAADAQASSFSALIHKRWTVFVDPRHHRVRQGQGASIPACPSPKVHERQQLLARFIYSFCPSEVAPLKQSERLHHYWVQVLPGLGGNSDILDAAISSLTAAYLGQMEGDVALQKQAILLYGHALHELSRNTSAPGFCADDHTLASIMCLGMSEIYFSPMAQGQGWVSHNKGGGELLKLRGASIMTSDLGKGLFLRFRVTGLYTAIGTKKSFCFADPVLRSISRIANENFYDFLVEEMVDITGLLEGIGSLFKLGAATERKLHVRRLLLKALAVRRNLNDWLSSFRLMHPYPYIWSLSDHHDPLHLSHYHALFPQRLQFINLLVAQAMIHYWAAMVIVLRCVMVCQDILASNLPASQEDDHYDKSGGEDIAGLAGEPLPSEPRTTALRFADCICHSAEYCVSSDKGAAGPIVLLFPLWIAKDLYSHEEDELSKRKEAFCVEVFKEIMNRGMHFSKALIDLSSRDQV</sequence>
<evidence type="ECO:0000256" key="1">
    <source>
        <dbReference type="ARBA" id="ARBA00023242"/>
    </source>
</evidence>
<dbReference type="InterPro" id="IPR001138">
    <property type="entry name" value="Zn2Cys6_DnaBD"/>
</dbReference>
<feature type="domain" description="Zn(2)-C6 fungal-type" evidence="2">
    <location>
        <begin position="10"/>
        <end position="38"/>
    </location>
</feature>
<dbReference type="CDD" id="cd00067">
    <property type="entry name" value="GAL4"/>
    <property type="match status" value="1"/>
</dbReference>
<dbReference type="OrthoDB" id="3525185at2759"/>
<dbReference type="GO" id="GO:0008270">
    <property type="term" value="F:zinc ion binding"/>
    <property type="evidence" value="ECO:0007669"/>
    <property type="project" value="InterPro"/>
</dbReference>
<dbReference type="Proteomes" id="UP000800036">
    <property type="component" value="Unassembled WGS sequence"/>
</dbReference>
<evidence type="ECO:0000313" key="4">
    <source>
        <dbReference type="Proteomes" id="UP000800036"/>
    </source>
</evidence>
<dbReference type="PROSITE" id="PS50048">
    <property type="entry name" value="ZN2_CY6_FUNGAL_2"/>
    <property type="match status" value="1"/>
</dbReference>
<dbReference type="PANTHER" id="PTHR38111">
    <property type="entry name" value="ZN(2)-C6 FUNGAL-TYPE DOMAIN-CONTAINING PROTEIN-RELATED"/>
    <property type="match status" value="1"/>
</dbReference>
<dbReference type="SMART" id="SM00066">
    <property type="entry name" value="GAL4"/>
    <property type="match status" value="1"/>
</dbReference>
<protein>
    <recommendedName>
        <fullName evidence="2">Zn(2)-C6 fungal-type domain-containing protein</fullName>
    </recommendedName>
</protein>
<evidence type="ECO:0000313" key="3">
    <source>
        <dbReference type="EMBL" id="KAF1975882.1"/>
    </source>
</evidence>
<dbReference type="GO" id="GO:0000981">
    <property type="term" value="F:DNA-binding transcription factor activity, RNA polymerase II-specific"/>
    <property type="evidence" value="ECO:0007669"/>
    <property type="project" value="InterPro"/>
</dbReference>
<dbReference type="Gene3D" id="4.10.240.10">
    <property type="entry name" value="Zn(2)-C6 fungal-type DNA-binding domain"/>
    <property type="match status" value="1"/>
</dbReference>
<organism evidence="3 4">
    <name type="scientific">Bimuria novae-zelandiae CBS 107.79</name>
    <dbReference type="NCBI Taxonomy" id="1447943"/>
    <lineage>
        <taxon>Eukaryota</taxon>
        <taxon>Fungi</taxon>
        <taxon>Dikarya</taxon>
        <taxon>Ascomycota</taxon>
        <taxon>Pezizomycotina</taxon>
        <taxon>Dothideomycetes</taxon>
        <taxon>Pleosporomycetidae</taxon>
        <taxon>Pleosporales</taxon>
        <taxon>Massarineae</taxon>
        <taxon>Didymosphaeriaceae</taxon>
        <taxon>Bimuria</taxon>
    </lineage>
</organism>
<reference evidence="3" key="1">
    <citation type="journal article" date="2020" name="Stud. Mycol.">
        <title>101 Dothideomycetes genomes: a test case for predicting lifestyles and emergence of pathogens.</title>
        <authorList>
            <person name="Haridas S."/>
            <person name="Albert R."/>
            <person name="Binder M."/>
            <person name="Bloem J."/>
            <person name="Labutti K."/>
            <person name="Salamov A."/>
            <person name="Andreopoulos B."/>
            <person name="Baker S."/>
            <person name="Barry K."/>
            <person name="Bills G."/>
            <person name="Bluhm B."/>
            <person name="Cannon C."/>
            <person name="Castanera R."/>
            <person name="Culley D."/>
            <person name="Daum C."/>
            <person name="Ezra D."/>
            <person name="Gonzalez J."/>
            <person name="Henrissat B."/>
            <person name="Kuo A."/>
            <person name="Liang C."/>
            <person name="Lipzen A."/>
            <person name="Lutzoni F."/>
            <person name="Magnuson J."/>
            <person name="Mondo S."/>
            <person name="Nolan M."/>
            <person name="Ohm R."/>
            <person name="Pangilinan J."/>
            <person name="Park H.-J."/>
            <person name="Ramirez L."/>
            <person name="Alfaro M."/>
            <person name="Sun H."/>
            <person name="Tritt A."/>
            <person name="Yoshinaga Y."/>
            <person name="Zwiers L.-H."/>
            <person name="Turgeon B."/>
            <person name="Goodwin S."/>
            <person name="Spatafora J."/>
            <person name="Crous P."/>
            <person name="Grigoriev I."/>
        </authorList>
    </citation>
    <scope>NUCLEOTIDE SEQUENCE</scope>
    <source>
        <strain evidence="3">CBS 107.79</strain>
    </source>
</reference>
<name>A0A6A5VJB0_9PLEO</name>
<gene>
    <name evidence="3" type="ORF">BU23DRAFT_529839</name>
</gene>
<dbReference type="AlphaFoldDB" id="A0A6A5VJB0"/>
<dbReference type="Pfam" id="PF00172">
    <property type="entry name" value="Zn_clus"/>
    <property type="match status" value="1"/>
</dbReference>
<dbReference type="EMBL" id="ML976669">
    <property type="protein sequence ID" value="KAF1975882.1"/>
    <property type="molecule type" value="Genomic_DNA"/>
</dbReference>
<dbReference type="PANTHER" id="PTHR38111:SF11">
    <property type="entry name" value="TRANSCRIPTION FACTOR DOMAIN-CONTAINING PROTEIN-RELATED"/>
    <property type="match status" value="1"/>
</dbReference>